<feature type="domain" description="ABC transmembrane type-1" evidence="6">
    <location>
        <begin position="72"/>
        <end position="273"/>
    </location>
</feature>
<evidence type="ECO:0000256" key="2">
    <source>
        <dbReference type="ARBA" id="ARBA00022692"/>
    </source>
</evidence>
<keyword evidence="3 5" id="KW-1133">Transmembrane helix</keyword>
<keyword evidence="2 5" id="KW-0812">Transmembrane</keyword>
<protein>
    <submittedName>
        <fullName evidence="7">Binding-protein-dependent transport systems inner membrane component</fullName>
    </submittedName>
</protein>
<feature type="transmembrane region" description="Helical" evidence="5">
    <location>
        <begin position="476"/>
        <end position="503"/>
    </location>
</feature>
<reference evidence="7 8" key="1">
    <citation type="journal article" date="2010" name="Stand. Genomic Sci.">
        <title>Complete genome sequence of Aminobacterium colombiense type strain (ALA-1).</title>
        <authorList>
            <person name="Chertkov O."/>
            <person name="Sikorski J."/>
            <person name="Brambilla E."/>
            <person name="Lapidus A."/>
            <person name="Copeland A."/>
            <person name="Glavina Del Rio T."/>
            <person name="Nolan M."/>
            <person name="Lucas S."/>
            <person name="Tice H."/>
            <person name="Cheng J.F."/>
            <person name="Han C."/>
            <person name="Detter J.C."/>
            <person name="Bruce D."/>
            <person name="Tapia R."/>
            <person name="Goodwin L."/>
            <person name="Pitluck S."/>
            <person name="Liolios K."/>
            <person name="Ivanova N."/>
            <person name="Mavromatis K."/>
            <person name="Ovchinnikova G."/>
            <person name="Pati A."/>
            <person name="Chen A."/>
            <person name="Palaniappan K."/>
            <person name="Land M."/>
            <person name="Hauser L."/>
            <person name="Chang Y.J."/>
            <person name="Jeffries C.D."/>
            <person name="Spring S."/>
            <person name="Rohde M."/>
            <person name="Goker M."/>
            <person name="Bristow J."/>
            <person name="Eisen J.A."/>
            <person name="Markowitz V."/>
            <person name="Hugenholtz P."/>
            <person name="Kyrpides N.C."/>
            <person name="Klenk H.P."/>
        </authorList>
    </citation>
    <scope>NUCLEOTIDE SEQUENCE [LARGE SCALE GENOMIC DNA]</scope>
    <source>
        <strain evidence="8">DSM 12261 / ALA-1</strain>
    </source>
</reference>
<feature type="transmembrane region" description="Helical" evidence="5">
    <location>
        <begin position="418"/>
        <end position="436"/>
    </location>
</feature>
<keyword evidence="8" id="KW-1185">Reference proteome</keyword>
<feature type="transmembrane region" description="Helical" evidence="5">
    <location>
        <begin position="20"/>
        <end position="44"/>
    </location>
</feature>
<feature type="transmembrane region" description="Helical" evidence="5">
    <location>
        <begin position="110"/>
        <end position="136"/>
    </location>
</feature>
<evidence type="ECO:0000313" key="7">
    <source>
        <dbReference type="EMBL" id="ADE57692.1"/>
    </source>
</evidence>
<dbReference type="InterPro" id="IPR000515">
    <property type="entry name" value="MetI-like"/>
</dbReference>
<dbReference type="HOGENOM" id="CLU_021838_1_1_0"/>
<feature type="transmembrane region" description="Helical" evidence="5">
    <location>
        <begin position="308"/>
        <end position="328"/>
    </location>
</feature>
<organism evidence="7 8">
    <name type="scientific">Aminobacterium colombiense (strain DSM 12261 / ALA-1)</name>
    <dbReference type="NCBI Taxonomy" id="572547"/>
    <lineage>
        <taxon>Bacteria</taxon>
        <taxon>Thermotogati</taxon>
        <taxon>Synergistota</taxon>
        <taxon>Synergistia</taxon>
        <taxon>Synergistales</taxon>
        <taxon>Aminobacteriaceae</taxon>
        <taxon>Aminobacterium</taxon>
    </lineage>
</organism>
<dbReference type="STRING" id="572547.Amico_1576"/>
<evidence type="ECO:0000313" key="8">
    <source>
        <dbReference type="Proteomes" id="UP000002366"/>
    </source>
</evidence>
<dbReference type="CDD" id="cd06261">
    <property type="entry name" value="TM_PBP2"/>
    <property type="match status" value="2"/>
</dbReference>
<proteinExistence type="inferred from homology"/>
<dbReference type="SUPFAM" id="SSF161098">
    <property type="entry name" value="MetI-like"/>
    <property type="match status" value="2"/>
</dbReference>
<dbReference type="Pfam" id="PF00528">
    <property type="entry name" value="BPD_transp_1"/>
    <property type="match status" value="2"/>
</dbReference>
<dbReference type="PANTHER" id="PTHR43496:SF1">
    <property type="entry name" value="POLYGALACTURONAN_RHAMNOGALACTURONAN TRANSPORT SYSTEM PERMEASE PROTEIN YTEP"/>
    <property type="match status" value="1"/>
</dbReference>
<evidence type="ECO:0000256" key="3">
    <source>
        <dbReference type="ARBA" id="ARBA00022989"/>
    </source>
</evidence>
<evidence type="ECO:0000259" key="6">
    <source>
        <dbReference type="PROSITE" id="PS50928"/>
    </source>
</evidence>
<sequence length="564" mass="61048">MSYIRRAKRELQLLWRDPLLAFLVGIVAFALILFVLFPLISVLIRSFQTQEGAFSLVNYRRFFTFRYLRSALSNSLFVGIATGVAGVAIGYIAAFTITRTAIPGKKVLHILFILPIISPPFTSSLAILMLFGANGLITKGLLGLKNFSIYGFKGVLLSQIFTFAPVAYLTLRGVLESLNPTLEDAAMNVGASRWQTFWKVTFPLSLPGIASAFLVVLIESLADFGNPLVLAGSRFPMLSIQAYLEITGSFNLPLGAALAVVLLIPSITAFAIQRYYLEKRQYTTITGKPVASSSKLVSRGARKCLQTFVALFALFVLLFYGTIFLGAMTRVWGYDFSLTARHFAYALSVGFDTIKDTLVIAALATPISGLLGMLIAFMVVRLSFPGKGTLEFVSILNFAVPGTVVGIGYILAFNKPPLLLIGTLVILVLNFIFRYIPVGIQSGVAVLRQIDPTIEEAAQNLGADGMTTFRKITLPLIAPAFFSGLVFAFVRAMTAISAAIFLVSARWNLLTVQILNEVGSGRLGVAAAFSVILVAIVLVAMVIISRLVSGRAGGMKALEISKEL</sequence>
<accession>D5EGL0</accession>
<comment type="subcellular location">
    <subcellularLocation>
        <location evidence="5">Cell membrane</location>
        <topology evidence="5">Multi-pass membrane protein</topology>
    </subcellularLocation>
    <subcellularLocation>
        <location evidence="1">Membrane</location>
        <topology evidence="1">Multi-pass membrane protein</topology>
    </subcellularLocation>
</comment>
<dbReference type="EMBL" id="CP001997">
    <property type="protein sequence ID" value="ADE57692.1"/>
    <property type="molecule type" value="Genomic_DNA"/>
</dbReference>
<keyword evidence="5" id="KW-0813">Transport</keyword>
<dbReference type="RefSeq" id="WP_013048955.1">
    <property type="nucleotide sequence ID" value="NC_014011.1"/>
</dbReference>
<feature type="transmembrane region" description="Helical" evidence="5">
    <location>
        <begin position="196"/>
        <end position="218"/>
    </location>
</feature>
<feature type="transmembrane region" description="Helical" evidence="5">
    <location>
        <begin position="156"/>
        <end position="175"/>
    </location>
</feature>
<dbReference type="PROSITE" id="PS50928">
    <property type="entry name" value="ABC_TM1"/>
    <property type="match status" value="2"/>
</dbReference>
<feature type="transmembrane region" description="Helical" evidence="5">
    <location>
        <begin position="76"/>
        <end position="98"/>
    </location>
</feature>
<dbReference type="GO" id="GO:0055085">
    <property type="term" value="P:transmembrane transport"/>
    <property type="evidence" value="ECO:0007669"/>
    <property type="project" value="InterPro"/>
</dbReference>
<dbReference type="PANTHER" id="PTHR43496">
    <property type="entry name" value="PROTEIN LPLB"/>
    <property type="match status" value="1"/>
</dbReference>
<dbReference type="AlphaFoldDB" id="D5EGL0"/>
<dbReference type="InterPro" id="IPR035906">
    <property type="entry name" value="MetI-like_sf"/>
</dbReference>
<evidence type="ECO:0000256" key="1">
    <source>
        <dbReference type="ARBA" id="ARBA00004141"/>
    </source>
</evidence>
<evidence type="ECO:0000256" key="4">
    <source>
        <dbReference type="ARBA" id="ARBA00023136"/>
    </source>
</evidence>
<evidence type="ECO:0000256" key="5">
    <source>
        <dbReference type="RuleBase" id="RU363032"/>
    </source>
</evidence>
<keyword evidence="4 5" id="KW-0472">Membrane</keyword>
<dbReference type="Gene3D" id="1.10.3720.10">
    <property type="entry name" value="MetI-like"/>
    <property type="match status" value="2"/>
</dbReference>
<dbReference type="Proteomes" id="UP000002366">
    <property type="component" value="Chromosome"/>
</dbReference>
<dbReference type="eggNOG" id="COG1178">
    <property type="taxonomic scope" value="Bacteria"/>
</dbReference>
<dbReference type="GO" id="GO:0005886">
    <property type="term" value="C:plasma membrane"/>
    <property type="evidence" value="ECO:0007669"/>
    <property type="project" value="UniProtKB-SubCell"/>
</dbReference>
<feature type="domain" description="ABC transmembrane type-1" evidence="6">
    <location>
        <begin position="354"/>
        <end position="544"/>
    </location>
</feature>
<feature type="transmembrane region" description="Helical" evidence="5">
    <location>
        <begin position="358"/>
        <end position="380"/>
    </location>
</feature>
<gene>
    <name evidence="7" type="ordered locus">Amico_1576</name>
</gene>
<feature type="transmembrane region" description="Helical" evidence="5">
    <location>
        <begin position="252"/>
        <end position="272"/>
    </location>
</feature>
<dbReference type="KEGG" id="aco:Amico_1576"/>
<feature type="transmembrane region" description="Helical" evidence="5">
    <location>
        <begin position="523"/>
        <end position="548"/>
    </location>
</feature>
<dbReference type="OrthoDB" id="725at2"/>
<feature type="transmembrane region" description="Helical" evidence="5">
    <location>
        <begin position="392"/>
        <end position="412"/>
    </location>
</feature>
<name>D5EGL0_AMICL</name>
<comment type="similarity">
    <text evidence="5">Belongs to the binding-protein-dependent transport system permease family.</text>
</comment>